<proteinExistence type="inferred from homology"/>
<evidence type="ECO:0000256" key="2">
    <source>
        <dbReference type="ARBA" id="ARBA00023015"/>
    </source>
</evidence>
<dbReference type="GO" id="GO:0016987">
    <property type="term" value="F:sigma factor activity"/>
    <property type="evidence" value="ECO:0007669"/>
    <property type="project" value="UniProtKB-KW"/>
</dbReference>
<dbReference type="eggNOG" id="COG1595">
    <property type="taxonomic scope" value="Bacteria"/>
</dbReference>
<dbReference type="NCBIfam" id="TIGR02937">
    <property type="entry name" value="sigma70-ECF"/>
    <property type="match status" value="1"/>
</dbReference>
<dbReference type="PANTHER" id="PTHR43133:SF25">
    <property type="entry name" value="RNA POLYMERASE SIGMA FACTOR RFAY-RELATED"/>
    <property type="match status" value="1"/>
</dbReference>
<organism evidence="7 8">
    <name type="scientific">Parvularcula bermudensis (strain ATCC BAA-594 / HTCC2503 / KCTC 12087)</name>
    <dbReference type="NCBI Taxonomy" id="314260"/>
    <lineage>
        <taxon>Bacteria</taxon>
        <taxon>Pseudomonadati</taxon>
        <taxon>Pseudomonadota</taxon>
        <taxon>Alphaproteobacteria</taxon>
        <taxon>Parvularculales</taxon>
        <taxon>Parvularculaceae</taxon>
        <taxon>Parvularcula</taxon>
    </lineage>
</organism>
<dbReference type="InterPro" id="IPR013249">
    <property type="entry name" value="RNA_pol_sigma70_r4_t2"/>
</dbReference>
<dbReference type="Proteomes" id="UP000001302">
    <property type="component" value="Chromosome"/>
</dbReference>
<evidence type="ECO:0000256" key="1">
    <source>
        <dbReference type="ARBA" id="ARBA00010641"/>
    </source>
</evidence>
<feature type="domain" description="RNA polymerase sigma factor 70 region 4 type 2" evidence="5">
    <location>
        <begin position="126"/>
        <end position="172"/>
    </location>
</feature>
<accession>E0TBX5</accession>
<evidence type="ECO:0000259" key="6">
    <source>
        <dbReference type="Pfam" id="PF22029"/>
    </source>
</evidence>
<dbReference type="CDD" id="cd06171">
    <property type="entry name" value="Sigma70_r4"/>
    <property type="match status" value="1"/>
</dbReference>
<evidence type="ECO:0000313" key="7">
    <source>
        <dbReference type="EMBL" id="ADM08468.1"/>
    </source>
</evidence>
<dbReference type="SUPFAM" id="SSF88946">
    <property type="entry name" value="Sigma2 domain of RNA polymerase sigma factors"/>
    <property type="match status" value="1"/>
</dbReference>
<name>E0TBX5_PARBH</name>
<evidence type="ECO:0000256" key="3">
    <source>
        <dbReference type="ARBA" id="ARBA00023082"/>
    </source>
</evidence>
<dbReference type="InterPro" id="IPR013325">
    <property type="entry name" value="RNA_pol_sigma_r2"/>
</dbReference>
<dbReference type="EMBL" id="CP002156">
    <property type="protein sequence ID" value="ADM08468.1"/>
    <property type="molecule type" value="Genomic_DNA"/>
</dbReference>
<feature type="domain" description="PhyR sigma2" evidence="6">
    <location>
        <begin position="28"/>
        <end position="78"/>
    </location>
</feature>
<evidence type="ECO:0000259" key="5">
    <source>
        <dbReference type="Pfam" id="PF08281"/>
    </source>
</evidence>
<keyword evidence="8" id="KW-1185">Reference proteome</keyword>
<reference evidence="8" key="1">
    <citation type="submission" date="2010-08" db="EMBL/GenBank/DDBJ databases">
        <title>Genome sequence of Parvularcula bermudensis HTCC2503.</title>
        <authorList>
            <person name="Kang D.-M."/>
            <person name="Oh H.-M."/>
            <person name="Cho J.-C."/>
        </authorList>
    </citation>
    <scope>NUCLEOTIDE SEQUENCE [LARGE SCALE GENOMIC DNA]</scope>
    <source>
        <strain evidence="8">ATCC BAA-594 / HTCC2503 / KCTC 12087</strain>
    </source>
</reference>
<dbReference type="KEGG" id="pbr:PB2503_01947"/>
<dbReference type="GO" id="GO:0003677">
    <property type="term" value="F:DNA binding"/>
    <property type="evidence" value="ECO:0007669"/>
    <property type="project" value="InterPro"/>
</dbReference>
<dbReference type="InterPro" id="IPR014284">
    <property type="entry name" value="RNA_pol_sigma-70_dom"/>
</dbReference>
<keyword evidence="4" id="KW-0804">Transcription</keyword>
<dbReference type="GO" id="GO:0006352">
    <property type="term" value="P:DNA-templated transcription initiation"/>
    <property type="evidence" value="ECO:0007669"/>
    <property type="project" value="InterPro"/>
</dbReference>
<dbReference type="InterPro" id="IPR036388">
    <property type="entry name" value="WH-like_DNA-bd_sf"/>
</dbReference>
<dbReference type="PANTHER" id="PTHR43133">
    <property type="entry name" value="RNA POLYMERASE ECF-TYPE SIGMA FACTO"/>
    <property type="match status" value="1"/>
</dbReference>
<dbReference type="AlphaFoldDB" id="E0TBX5"/>
<dbReference type="Pfam" id="PF08281">
    <property type="entry name" value="Sigma70_r4_2"/>
    <property type="match status" value="1"/>
</dbReference>
<comment type="similarity">
    <text evidence="1">Belongs to the sigma-70 factor family. ECF subfamily.</text>
</comment>
<keyword evidence="2" id="KW-0805">Transcription regulation</keyword>
<dbReference type="InterPro" id="IPR039425">
    <property type="entry name" value="RNA_pol_sigma-70-like"/>
</dbReference>
<dbReference type="HOGENOM" id="CLU_047691_1_4_5"/>
<protein>
    <submittedName>
        <fullName evidence="7">Putative RNA polymerase sigma factor protein</fullName>
    </submittedName>
</protein>
<sequence length="180" mass="20508">MGSQYLARARADRLKQRDGDLLDHPDAAEALCALRRFAFSLTRNEDRAADLVQDCLERCLRKQYLFDGRNLRSWMFTVCRRVFLNQIRREQSRGIALELDDAPLLALSVEGNQDSFMAFRDLCTSMENLSSDDRTMLSMIAVDGLRYEDVAEALDVPVGTVRSRLSRARTKLKDSLDAVV</sequence>
<keyword evidence="3" id="KW-0731">Sigma factor</keyword>
<dbReference type="Gene3D" id="1.10.1740.10">
    <property type="match status" value="1"/>
</dbReference>
<dbReference type="InterPro" id="IPR053866">
    <property type="entry name" value="PhyR_sigma2"/>
</dbReference>
<dbReference type="STRING" id="314260.PB2503_01947"/>
<dbReference type="InterPro" id="IPR013324">
    <property type="entry name" value="RNA_pol_sigma_r3/r4-like"/>
</dbReference>
<dbReference type="RefSeq" id="WP_013299442.1">
    <property type="nucleotide sequence ID" value="NC_014414.1"/>
</dbReference>
<dbReference type="OrthoDB" id="9803470at2"/>
<dbReference type="SUPFAM" id="SSF88659">
    <property type="entry name" value="Sigma3 and sigma4 domains of RNA polymerase sigma factors"/>
    <property type="match status" value="1"/>
</dbReference>
<gene>
    <name evidence="7" type="ordered locus">PB2503_01947</name>
</gene>
<dbReference type="Gene3D" id="1.10.10.10">
    <property type="entry name" value="Winged helix-like DNA-binding domain superfamily/Winged helix DNA-binding domain"/>
    <property type="match status" value="1"/>
</dbReference>
<dbReference type="Pfam" id="PF22029">
    <property type="entry name" value="PhyR_sigma2"/>
    <property type="match status" value="1"/>
</dbReference>
<evidence type="ECO:0000313" key="8">
    <source>
        <dbReference type="Proteomes" id="UP000001302"/>
    </source>
</evidence>
<reference evidence="7 8" key="2">
    <citation type="journal article" date="2011" name="J. Bacteriol.">
        <title>Complete genome sequence of strain HTCC2503T of Parvularcula bermudensis, the type species of the order "Parvularculales" in the class Alphaproteobacteria.</title>
        <authorList>
            <person name="Oh H.M."/>
            <person name="Kang I."/>
            <person name="Vergin K.L."/>
            <person name="Kang D."/>
            <person name="Rhee K.H."/>
            <person name="Giovannoni S.J."/>
            <person name="Cho J.C."/>
        </authorList>
    </citation>
    <scope>NUCLEOTIDE SEQUENCE [LARGE SCALE GENOMIC DNA]</scope>
    <source>
        <strain evidence="8">ATCC BAA-594 / HTCC2503 / KCTC 12087</strain>
    </source>
</reference>
<evidence type="ECO:0000256" key="4">
    <source>
        <dbReference type="ARBA" id="ARBA00023163"/>
    </source>
</evidence>